<dbReference type="Gene3D" id="3.90.650.10">
    <property type="entry name" value="PurM-like C-terminal domain"/>
    <property type="match status" value="1"/>
</dbReference>
<comment type="pathway">
    <text evidence="2">Cofactor biosynthesis; thiamine diphosphate biosynthesis; thiamine diphosphate from thiamine phosphate: step 1/1.</text>
</comment>
<dbReference type="EC" id="2.7.4.16" evidence="2"/>
<comment type="function">
    <text evidence="2">Catalyzes the ATP-dependent phosphorylation of thiamine-monophosphate (TMP) to form thiamine-pyrophosphate (TPP), the active form of vitamin B1.</text>
</comment>
<dbReference type="HAMAP" id="MF_02128">
    <property type="entry name" value="TMP_kinase"/>
    <property type="match status" value="1"/>
</dbReference>
<feature type="binding site" evidence="2">
    <location>
        <position position="118"/>
    </location>
    <ligand>
        <name>Mg(2+)</name>
        <dbReference type="ChEBI" id="CHEBI:18420"/>
        <label>1</label>
    </ligand>
</feature>
<sequence>MPSEFALIRRHFTRPARHTDLAVGDDAALIRPAPGMQLAISTDMLVAGTHFFADTDPEGLGWKTLAVNVSDIAAMGAQPRWVVLAASLPGADEAWIEAFARGFFSCCEAFGIDAIGGDTTRGPLNLCPTIFGEVPFGQAITRSGARPGDDLWVSGTPGRAALGLAHLQDRTTLAAPCLDDCLAALHRPQPRVALGLALRSIASAMLDVSDGLLGDLDHILELSGVGAEIDHASLPLAPLVAACGDAGLAFRACTAGGDDYELLFSAPPDRRDELLALQDSLQLPLHRIGRLTADIRQVSLRYPDGHLEKLAASGYDHFGRDA</sequence>
<evidence type="ECO:0000256" key="1">
    <source>
        <dbReference type="ARBA" id="ARBA00022977"/>
    </source>
</evidence>
<dbReference type="InterPro" id="IPR036676">
    <property type="entry name" value="PurM-like_C_sf"/>
</dbReference>
<keyword evidence="2" id="KW-0067">ATP-binding</keyword>
<dbReference type="SUPFAM" id="SSF55326">
    <property type="entry name" value="PurM N-terminal domain-like"/>
    <property type="match status" value="1"/>
</dbReference>
<dbReference type="GO" id="GO:0005524">
    <property type="term" value="F:ATP binding"/>
    <property type="evidence" value="ECO:0007669"/>
    <property type="project" value="UniProtKB-UniRule"/>
</dbReference>
<evidence type="ECO:0000313" key="6">
    <source>
        <dbReference type="Proteomes" id="UP000580043"/>
    </source>
</evidence>
<dbReference type="Pfam" id="PF00586">
    <property type="entry name" value="AIRS"/>
    <property type="match status" value="1"/>
</dbReference>
<comment type="catalytic activity">
    <reaction evidence="2">
        <text>thiamine phosphate + ATP = thiamine diphosphate + ADP</text>
        <dbReference type="Rhea" id="RHEA:15913"/>
        <dbReference type="ChEBI" id="CHEBI:30616"/>
        <dbReference type="ChEBI" id="CHEBI:37575"/>
        <dbReference type="ChEBI" id="CHEBI:58937"/>
        <dbReference type="ChEBI" id="CHEBI:456216"/>
        <dbReference type="EC" id="2.7.4.16"/>
    </reaction>
</comment>
<dbReference type="Pfam" id="PF02769">
    <property type="entry name" value="AIRS_C"/>
    <property type="match status" value="1"/>
</dbReference>
<proteinExistence type="inferred from homology"/>
<feature type="binding site" evidence="2">
    <location>
        <position position="209"/>
    </location>
    <ligand>
        <name>ATP</name>
        <dbReference type="ChEBI" id="CHEBI:30616"/>
    </ligand>
</feature>
<feature type="binding site" evidence="2">
    <location>
        <position position="71"/>
    </location>
    <ligand>
        <name>Mg(2+)</name>
        <dbReference type="ChEBI" id="CHEBI:18420"/>
        <label>4</label>
    </ligand>
</feature>
<feature type="binding site" evidence="2">
    <location>
        <position position="315"/>
    </location>
    <ligand>
        <name>substrate</name>
    </ligand>
</feature>
<feature type="domain" description="PurM-like N-terminal" evidence="3">
    <location>
        <begin position="24"/>
        <end position="129"/>
    </location>
</feature>
<dbReference type="GO" id="GO:0000287">
    <property type="term" value="F:magnesium ion binding"/>
    <property type="evidence" value="ECO:0007669"/>
    <property type="project" value="UniProtKB-UniRule"/>
</dbReference>
<feature type="binding site" evidence="2">
    <location>
        <position position="71"/>
    </location>
    <ligand>
        <name>Mg(2+)</name>
        <dbReference type="ChEBI" id="CHEBI:18420"/>
        <label>3</label>
    </ligand>
</feature>
<comment type="caution">
    <text evidence="2">Lacks conserved residue(s) required for the propagation of feature annotation.</text>
</comment>
<dbReference type="AlphaFoldDB" id="A0A848G5Q5"/>
<dbReference type="PIRSF" id="PIRSF005303">
    <property type="entry name" value="Thiam_monoph_kin"/>
    <property type="match status" value="1"/>
</dbReference>
<dbReference type="InterPro" id="IPR016188">
    <property type="entry name" value="PurM-like_N"/>
</dbReference>
<dbReference type="Gene3D" id="3.30.1330.10">
    <property type="entry name" value="PurM-like, N-terminal domain"/>
    <property type="match status" value="1"/>
</dbReference>
<dbReference type="EMBL" id="JABBGA010000007">
    <property type="protein sequence ID" value="NML26275.1"/>
    <property type="molecule type" value="Genomic_DNA"/>
</dbReference>
<keyword evidence="6" id="KW-1185">Reference proteome</keyword>
<keyword evidence="1 2" id="KW-0784">Thiamine biosynthesis</keyword>
<dbReference type="RefSeq" id="WP_169145811.1">
    <property type="nucleotide sequence ID" value="NZ_JABBGA010000007.1"/>
</dbReference>
<dbReference type="InterPro" id="IPR036921">
    <property type="entry name" value="PurM-like_N_sf"/>
</dbReference>
<keyword evidence="2 5" id="KW-0418">Kinase</keyword>
<dbReference type="InterPro" id="IPR006283">
    <property type="entry name" value="ThiL-like"/>
</dbReference>
<feature type="binding site" evidence="2">
    <location>
        <position position="71"/>
    </location>
    <ligand>
        <name>Mg(2+)</name>
        <dbReference type="ChEBI" id="CHEBI:18420"/>
        <label>2</label>
    </ligand>
</feature>
<reference evidence="5 6" key="1">
    <citation type="submission" date="2020-04" db="EMBL/GenBank/DDBJ databases">
        <title>Zoogloea sp. G-4-1-14 isolated from soil.</title>
        <authorList>
            <person name="Dahal R.H."/>
        </authorList>
    </citation>
    <scope>NUCLEOTIDE SEQUENCE [LARGE SCALE GENOMIC DNA]</scope>
    <source>
        <strain evidence="5 6">G-4-1-14</strain>
    </source>
</reference>
<comment type="miscellaneous">
    <text evidence="2">Reaction mechanism of ThiL seems to utilize a direct, inline transfer of the gamma-phosphate of ATP to TMP rather than a phosphorylated enzyme intermediate.</text>
</comment>
<dbReference type="GO" id="GO:0009030">
    <property type="term" value="F:thiamine-phosphate kinase activity"/>
    <property type="evidence" value="ECO:0007669"/>
    <property type="project" value="UniProtKB-UniRule"/>
</dbReference>
<feature type="binding site" evidence="2">
    <location>
        <position position="26"/>
    </location>
    <ligand>
        <name>Mg(2+)</name>
        <dbReference type="ChEBI" id="CHEBI:18420"/>
        <label>4</label>
    </ligand>
</feature>
<dbReference type="SUPFAM" id="SSF56042">
    <property type="entry name" value="PurM C-terminal domain-like"/>
    <property type="match status" value="1"/>
</dbReference>
<feature type="binding site" evidence="2">
    <location>
        <position position="210"/>
    </location>
    <ligand>
        <name>Mg(2+)</name>
        <dbReference type="ChEBI" id="CHEBI:18420"/>
        <label>5</label>
    </ligand>
</feature>
<dbReference type="PANTHER" id="PTHR30270:SF0">
    <property type="entry name" value="THIAMINE-MONOPHOSPHATE KINASE"/>
    <property type="match status" value="1"/>
</dbReference>
<accession>A0A848G5Q5</accession>
<dbReference type="PANTHER" id="PTHR30270">
    <property type="entry name" value="THIAMINE-MONOPHOSPHATE KINASE"/>
    <property type="match status" value="1"/>
</dbReference>
<feature type="binding site" evidence="2">
    <location>
        <position position="43"/>
    </location>
    <ligand>
        <name>Mg(2+)</name>
        <dbReference type="ChEBI" id="CHEBI:18420"/>
        <label>2</label>
    </ligand>
</feature>
<feature type="binding site" evidence="2">
    <location>
        <position position="258"/>
    </location>
    <ligand>
        <name>substrate</name>
    </ligand>
</feature>
<feature type="binding site" evidence="2">
    <location>
        <position position="142"/>
    </location>
    <ligand>
        <name>ATP</name>
        <dbReference type="ChEBI" id="CHEBI:30616"/>
    </ligand>
</feature>
<evidence type="ECO:0000259" key="3">
    <source>
        <dbReference type="Pfam" id="PF00586"/>
    </source>
</evidence>
<dbReference type="GO" id="GO:0009229">
    <property type="term" value="P:thiamine diphosphate biosynthetic process"/>
    <property type="evidence" value="ECO:0007669"/>
    <property type="project" value="UniProtKB-UniRule"/>
</dbReference>
<keyword evidence="2" id="KW-0479">Metal-binding</keyword>
<evidence type="ECO:0000259" key="4">
    <source>
        <dbReference type="Pfam" id="PF02769"/>
    </source>
</evidence>
<dbReference type="UniPathway" id="UPA00060">
    <property type="reaction ID" value="UER00142"/>
</dbReference>
<dbReference type="InterPro" id="IPR010918">
    <property type="entry name" value="PurM-like_C_dom"/>
</dbReference>
<feature type="binding site" evidence="2">
    <location>
        <position position="50"/>
    </location>
    <ligand>
        <name>substrate</name>
    </ligand>
</feature>
<feature type="binding site" evidence="2">
    <location>
        <begin position="117"/>
        <end position="118"/>
    </location>
    <ligand>
        <name>ATP</name>
        <dbReference type="ChEBI" id="CHEBI:30616"/>
    </ligand>
</feature>
<feature type="domain" description="PurM-like C-terminal" evidence="4">
    <location>
        <begin position="146"/>
        <end position="294"/>
    </location>
</feature>
<feature type="binding site" evidence="2">
    <location>
        <position position="42"/>
    </location>
    <ligand>
        <name>Mg(2+)</name>
        <dbReference type="ChEBI" id="CHEBI:18420"/>
        <label>1</label>
    </ligand>
</feature>
<dbReference type="Proteomes" id="UP000580043">
    <property type="component" value="Unassembled WGS sequence"/>
</dbReference>
<feature type="binding site" evidence="2">
    <location>
        <position position="43"/>
    </location>
    <ligand>
        <name>Mg(2+)</name>
        <dbReference type="ChEBI" id="CHEBI:18420"/>
        <label>1</label>
    </ligand>
</feature>
<gene>
    <name evidence="2 5" type="primary">thiL</name>
    <name evidence="5" type="ORF">HHL15_11030</name>
</gene>
<dbReference type="CDD" id="cd02194">
    <property type="entry name" value="ThiL"/>
    <property type="match status" value="1"/>
</dbReference>
<feature type="binding site" evidence="2">
    <location>
        <position position="41"/>
    </location>
    <ligand>
        <name>Mg(2+)</name>
        <dbReference type="ChEBI" id="CHEBI:18420"/>
        <label>4</label>
    </ligand>
</feature>
<organism evidence="5 6">
    <name type="scientific">Zoogloea dura</name>
    <dbReference type="NCBI Taxonomy" id="2728840"/>
    <lineage>
        <taxon>Bacteria</taxon>
        <taxon>Pseudomonadati</taxon>
        <taxon>Pseudomonadota</taxon>
        <taxon>Betaproteobacteria</taxon>
        <taxon>Rhodocyclales</taxon>
        <taxon>Zoogloeaceae</taxon>
        <taxon>Zoogloea</taxon>
    </lineage>
</organism>
<comment type="similarity">
    <text evidence="2">Belongs to the thiamine-monophosphate kinase family.</text>
</comment>
<keyword evidence="2" id="KW-0460">Magnesium</keyword>
<dbReference type="NCBIfam" id="TIGR01379">
    <property type="entry name" value="thiL"/>
    <property type="match status" value="1"/>
</dbReference>
<comment type="caution">
    <text evidence="5">The sequence shown here is derived from an EMBL/GenBank/DDBJ whole genome shotgun (WGS) entry which is preliminary data.</text>
</comment>
<feature type="binding site" evidence="2">
    <location>
        <position position="26"/>
    </location>
    <ligand>
        <name>Mg(2+)</name>
        <dbReference type="ChEBI" id="CHEBI:18420"/>
        <label>3</label>
    </ligand>
</feature>
<evidence type="ECO:0000256" key="2">
    <source>
        <dbReference type="HAMAP-Rule" id="MF_02128"/>
    </source>
</evidence>
<keyword evidence="2 5" id="KW-0808">Transferase</keyword>
<evidence type="ECO:0000313" key="5">
    <source>
        <dbReference type="EMBL" id="NML26275.1"/>
    </source>
</evidence>
<feature type="binding site" evidence="2">
    <location>
        <position position="207"/>
    </location>
    <ligand>
        <name>Mg(2+)</name>
        <dbReference type="ChEBI" id="CHEBI:18420"/>
        <label>3</label>
    </ligand>
</feature>
<protein>
    <recommendedName>
        <fullName evidence="2">Thiamine-monophosphate kinase</fullName>
        <shortName evidence="2">TMP kinase</shortName>
        <shortName evidence="2">Thiamine-phosphate kinase</shortName>
        <ecNumber evidence="2">2.7.4.16</ecNumber>
    </recommendedName>
</protein>
<keyword evidence="2" id="KW-0547">Nucleotide-binding</keyword>
<name>A0A848G5Q5_9RHOO</name>
<dbReference type="GO" id="GO:0009228">
    <property type="term" value="P:thiamine biosynthetic process"/>
    <property type="evidence" value="ECO:0007669"/>
    <property type="project" value="UniProtKB-KW"/>
</dbReference>